<dbReference type="GeneID" id="74941017"/>
<organism evidence="1 2">
    <name type="scientific">Salinirubellus salinus</name>
    <dbReference type="NCBI Taxonomy" id="1364945"/>
    <lineage>
        <taxon>Archaea</taxon>
        <taxon>Methanobacteriati</taxon>
        <taxon>Methanobacteriota</taxon>
        <taxon>Stenosarchaea group</taxon>
        <taxon>Halobacteria</taxon>
        <taxon>Halobacteriales</taxon>
        <taxon>Natronomonadaceae</taxon>
        <taxon>Salinirubellus</taxon>
    </lineage>
</organism>
<protein>
    <submittedName>
        <fullName evidence="1">Uncharacterized protein</fullName>
    </submittedName>
</protein>
<evidence type="ECO:0000313" key="2">
    <source>
        <dbReference type="Proteomes" id="UP001057580"/>
    </source>
</evidence>
<reference evidence="1" key="1">
    <citation type="submission" date="2022-09" db="EMBL/GenBank/DDBJ databases">
        <title>Diverse halophilic archaea isolated from saline environments.</title>
        <authorList>
            <person name="Cui H.-L."/>
        </authorList>
    </citation>
    <scope>NUCLEOTIDE SEQUENCE</scope>
    <source>
        <strain evidence="1">ZS-35-S2</strain>
    </source>
</reference>
<sequence length="169" mass="17963">MTVSAKRILLVGMALALLVSAVPGGALAQDGESSENTVNLDSLVALYNDNVDEAPSIARNRFSGETLEVRIGSGDTVAKKDTGEAYRFVTDDDGEITDYGTTSADDPSIRIRTSESTFDAIVEAEDPAAEFNEQYEAGNIKVSGLTVTKTVEVEAAKFAVWLGKTFGFL</sequence>
<dbReference type="EMBL" id="CP104003">
    <property type="protein sequence ID" value="UWM54927.1"/>
    <property type="molecule type" value="Genomic_DNA"/>
</dbReference>
<dbReference type="AlphaFoldDB" id="A0A9E7R3G3"/>
<dbReference type="Proteomes" id="UP001057580">
    <property type="component" value="Chromosome"/>
</dbReference>
<dbReference type="RefSeq" id="WP_260593961.1">
    <property type="nucleotide sequence ID" value="NZ_CP104003.1"/>
</dbReference>
<gene>
    <name evidence="1" type="ORF">N0B31_01305</name>
</gene>
<proteinExistence type="predicted"/>
<evidence type="ECO:0000313" key="1">
    <source>
        <dbReference type="EMBL" id="UWM54927.1"/>
    </source>
</evidence>
<dbReference type="KEGG" id="ssai:N0B31_01305"/>
<keyword evidence="2" id="KW-1185">Reference proteome</keyword>
<accession>A0A9E7R3G3</accession>
<name>A0A9E7R3G3_9EURY</name>